<evidence type="ECO:0000259" key="6">
    <source>
        <dbReference type="Pfam" id="PF01137"/>
    </source>
</evidence>
<dbReference type="PANTHER" id="PTHR11096">
    <property type="entry name" value="RNA 3' TERMINAL PHOSPHATE CYCLASE"/>
    <property type="match status" value="1"/>
</dbReference>
<sequence>MSCVVYEDGAVGFRQKIVLSVLTYKPIRIKNIRSKSKNPGVTSEEVDLLKLINEISNGAIVRINDTGCNVYFSPGTLIGGEVVFKCSAKRGLGYYLEPLFLLCSFTKSPLHLTLNGVTNNSIDPSVDVIAQSWIPFLKNLLPEASKGALSLNIVKRGVPPKGGGQVVFTSKPALFLSPLQLIKVDKVYRIRGVAWTCRVSPAFASQVMIGAKELLNTFLSDVYITLDQRKREFAGGSSGFGIVLWAMTKEKLVYTAEACNATEGGKKASPNPVIPSELGLEAASRLLNQIYLGGCVDESLQSVALSLMAFEGGRNASQLLISEPTPHTVQTLRLLQKTLGVTFDISYADRVKSNGSAPQTEGDATVEEATSNEMQTLVNSNTDLDEGGDVEKPVPLIATCFGSGIKNINMAIR</sequence>
<dbReference type="Gene3D" id="3.65.10.20">
    <property type="entry name" value="RNA 3'-terminal phosphate cyclase domain"/>
    <property type="match status" value="1"/>
</dbReference>
<dbReference type="Proteomes" id="UP000278807">
    <property type="component" value="Unassembled WGS sequence"/>
</dbReference>
<protein>
    <submittedName>
        <fullName evidence="10">RNA 3'-terminal phosphate cyclase-like protein</fullName>
    </submittedName>
</protein>
<reference evidence="8 9" key="2">
    <citation type="submission" date="2018-11" db="EMBL/GenBank/DDBJ databases">
        <authorList>
            <consortium name="Pathogen Informatics"/>
        </authorList>
    </citation>
    <scope>NUCLEOTIDE SEQUENCE [LARGE SCALE GENOMIC DNA]</scope>
</reference>
<feature type="domain" description="RNA 3'-terminal phosphate cyclase insert" evidence="7">
    <location>
        <begin position="185"/>
        <end position="290"/>
    </location>
</feature>
<evidence type="ECO:0000313" key="9">
    <source>
        <dbReference type="Proteomes" id="UP000278807"/>
    </source>
</evidence>
<dbReference type="Pfam" id="PF05189">
    <property type="entry name" value="RTC_insert"/>
    <property type="match status" value="1"/>
</dbReference>
<proteinExistence type="inferred from homology"/>
<dbReference type="Gene3D" id="3.30.360.20">
    <property type="entry name" value="RNA 3'-terminal phosphate cyclase, insert domain"/>
    <property type="match status" value="1"/>
</dbReference>
<feature type="domain" description="RNA 3'-terminal phosphate cyclase" evidence="6">
    <location>
        <begin position="7"/>
        <end position="345"/>
    </location>
</feature>
<organism evidence="10">
    <name type="scientific">Rodentolepis nana</name>
    <name type="common">Dwarf tapeworm</name>
    <name type="synonym">Hymenolepis nana</name>
    <dbReference type="NCBI Taxonomy" id="102285"/>
    <lineage>
        <taxon>Eukaryota</taxon>
        <taxon>Metazoa</taxon>
        <taxon>Spiralia</taxon>
        <taxon>Lophotrochozoa</taxon>
        <taxon>Platyhelminthes</taxon>
        <taxon>Cestoda</taxon>
        <taxon>Eucestoda</taxon>
        <taxon>Cyclophyllidea</taxon>
        <taxon>Hymenolepididae</taxon>
        <taxon>Rodentolepis</taxon>
    </lineage>
</organism>
<dbReference type="OrthoDB" id="1911237at2759"/>
<evidence type="ECO:0000313" key="8">
    <source>
        <dbReference type="EMBL" id="VDN97037.1"/>
    </source>
</evidence>
<dbReference type="InterPro" id="IPR013792">
    <property type="entry name" value="RNA3'P_cycl/enolpyr_Trfase_a/b"/>
</dbReference>
<name>A0A0R3T2K8_RODNA</name>
<comment type="subcellular location">
    <subcellularLocation>
        <location evidence="1">Nucleus</location>
        <location evidence="1">Nucleolus</location>
    </subcellularLocation>
</comment>
<dbReference type="NCBIfam" id="TIGR03400">
    <property type="entry name" value="18S_RNA_Rcl1p"/>
    <property type="match status" value="1"/>
</dbReference>
<dbReference type="InterPro" id="IPR036553">
    <property type="entry name" value="RPTC_insert"/>
</dbReference>
<dbReference type="AlphaFoldDB" id="A0A0R3T2K8"/>
<evidence type="ECO:0000256" key="4">
    <source>
        <dbReference type="ARBA" id="ARBA00023242"/>
    </source>
</evidence>
<dbReference type="GO" id="GO:0005730">
    <property type="term" value="C:nucleolus"/>
    <property type="evidence" value="ECO:0007669"/>
    <property type="project" value="UniProtKB-SubCell"/>
</dbReference>
<dbReference type="InterPro" id="IPR016443">
    <property type="entry name" value="RNA3'_term_phos_cyc_type_2"/>
</dbReference>
<dbReference type="InterPro" id="IPR020719">
    <property type="entry name" value="RNA3'_term_phos_cycl-like_CS"/>
</dbReference>
<evidence type="ECO:0000256" key="1">
    <source>
        <dbReference type="ARBA" id="ARBA00004604"/>
    </source>
</evidence>
<evidence type="ECO:0000256" key="5">
    <source>
        <dbReference type="SAM" id="MobiDB-lite"/>
    </source>
</evidence>
<dbReference type="STRING" id="102285.A0A0R3T2K8"/>
<evidence type="ECO:0000259" key="7">
    <source>
        <dbReference type="Pfam" id="PF05189"/>
    </source>
</evidence>
<evidence type="ECO:0000256" key="3">
    <source>
        <dbReference type="ARBA" id="ARBA00022517"/>
    </source>
</evidence>
<keyword evidence="3" id="KW-0690">Ribosome biogenesis</keyword>
<accession>A0A0R3T2K8</accession>
<gene>
    <name evidence="8" type="ORF">HNAJ_LOCUS1178</name>
</gene>
<dbReference type="EMBL" id="UZAE01000420">
    <property type="protein sequence ID" value="VDN97037.1"/>
    <property type="molecule type" value="Genomic_DNA"/>
</dbReference>
<dbReference type="GO" id="GO:0004521">
    <property type="term" value="F:RNA endonuclease activity"/>
    <property type="evidence" value="ECO:0007669"/>
    <property type="project" value="TreeGrafter"/>
</dbReference>
<feature type="region of interest" description="Disordered" evidence="5">
    <location>
        <begin position="352"/>
        <end position="374"/>
    </location>
</feature>
<dbReference type="InterPro" id="IPR023797">
    <property type="entry name" value="RNA3'_phos_cyclase_dom"/>
</dbReference>
<dbReference type="WBParaSite" id="HNAJ_0000117801-mRNA-1">
    <property type="protein sequence ID" value="HNAJ_0000117801-mRNA-1"/>
    <property type="gene ID" value="HNAJ_0000117801"/>
</dbReference>
<evidence type="ECO:0000313" key="10">
    <source>
        <dbReference type="WBParaSite" id="HNAJ_0000117801-mRNA-1"/>
    </source>
</evidence>
<dbReference type="InterPro" id="IPR000228">
    <property type="entry name" value="RNA3'_term_phos_cyc"/>
</dbReference>
<dbReference type="SUPFAM" id="SSF55205">
    <property type="entry name" value="EPT/RTPC-like"/>
    <property type="match status" value="1"/>
</dbReference>
<dbReference type="PANTHER" id="PTHR11096:SF1">
    <property type="entry name" value="RNA 3'-TERMINAL PHOSPHATE CYCLASE-LIKE PROTEIN"/>
    <property type="match status" value="1"/>
</dbReference>
<dbReference type="InterPro" id="IPR013791">
    <property type="entry name" value="RNA3'-term_phos_cycl_insert"/>
</dbReference>
<keyword evidence="4" id="KW-0539">Nucleus</keyword>
<reference evidence="10" key="1">
    <citation type="submission" date="2017-02" db="UniProtKB">
        <authorList>
            <consortium name="WormBaseParasite"/>
        </authorList>
    </citation>
    <scope>IDENTIFICATION</scope>
</reference>
<dbReference type="Pfam" id="PF01137">
    <property type="entry name" value="RTC"/>
    <property type="match status" value="1"/>
</dbReference>
<evidence type="ECO:0000256" key="2">
    <source>
        <dbReference type="ARBA" id="ARBA00007089"/>
    </source>
</evidence>
<dbReference type="PROSITE" id="PS01287">
    <property type="entry name" value="RTC"/>
    <property type="match status" value="1"/>
</dbReference>
<dbReference type="GO" id="GO:0000479">
    <property type="term" value="P:endonucleolytic cleavage of tricistronic rRNA transcript (SSU-rRNA, 5.8S rRNA, LSU-rRNA)"/>
    <property type="evidence" value="ECO:0007669"/>
    <property type="project" value="TreeGrafter"/>
</dbReference>
<dbReference type="InterPro" id="IPR037136">
    <property type="entry name" value="RNA3'_phos_cyclase_dom_sf"/>
</dbReference>
<comment type="similarity">
    <text evidence="2">Belongs to the RNA 3'-terminal cyclase family. Type 2 subfamily.</text>
</comment>
<keyword evidence="9" id="KW-1185">Reference proteome</keyword>